<keyword evidence="5" id="KW-0732">Signal</keyword>
<organism evidence="7 8">
    <name type="scientific">Patellaria atrata CBS 101060</name>
    <dbReference type="NCBI Taxonomy" id="1346257"/>
    <lineage>
        <taxon>Eukaryota</taxon>
        <taxon>Fungi</taxon>
        <taxon>Dikarya</taxon>
        <taxon>Ascomycota</taxon>
        <taxon>Pezizomycotina</taxon>
        <taxon>Dothideomycetes</taxon>
        <taxon>Dothideomycetes incertae sedis</taxon>
        <taxon>Patellariales</taxon>
        <taxon>Patellariaceae</taxon>
        <taxon>Patellaria</taxon>
    </lineage>
</organism>
<dbReference type="Pfam" id="PF01565">
    <property type="entry name" value="FAD_binding_4"/>
    <property type="match status" value="1"/>
</dbReference>
<evidence type="ECO:0000256" key="5">
    <source>
        <dbReference type="SAM" id="SignalP"/>
    </source>
</evidence>
<dbReference type="Gene3D" id="3.30.465.10">
    <property type="match status" value="1"/>
</dbReference>
<name>A0A9P4SDH9_9PEZI</name>
<dbReference type="Proteomes" id="UP000799429">
    <property type="component" value="Unassembled WGS sequence"/>
</dbReference>
<dbReference type="InterPro" id="IPR006094">
    <property type="entry name" value="Oxid_FAD_bind_N"/>
</dbReference>
<evidence type="ECO:0000313" key="7">
    <source>
        <dbReference type="EMBL" id="KAF2840459.1"/>
    </source>
</evidence>
<evidence type="ECO:0000256" key="1">
    <source>
        <dbReference type="ARBA" id="ARBA00005466"/>
    </source>
</evidence>
<dbReference type="GO" id="GO:0016491">
    <property type="term" value="F:oxidoreductase activity"/>
    <property type="evidence" value="ECO:0007669"/>
    <property type="project" value="UniProtKB-KW"/>
</dbReference>
<feature type="chain" id="PRO_5040423640" evidence="5">
    <location>
        <begin position="26"/>
        <end position="497"/>
    </location>
</feature>
<dbReference type="AlphaFoldDB" id="A0A9P4SDH9"/>
<evidence type="ECO:0000313" key="8">
    <source>
        <dbReference type="Proteomes" id="UP000799429"/>
    </source>
</evidence>
<dbReference type="SUPFAM" id="SSF56176">
    <property type="entry name" value="FAD-binding/transporter-associated domain-like"/>
    <property type="match status" value="1"/>
</dbReference>
<sequence length="497" mass="54502">MKMAVRQFQLIVLLLSSFFTVPVFSDTCSTLAKIPGSDVFYPLALSYKVDQTQYWSRQCSAQKPKCIIFPDSAREVAAIVKSLALYNESFAIKSGGHSPNVGFSSITGGPLISLKKLNQVTYNSATQTVKIGPGNRWENVSDALYGTGVTVVGGRIGNVGVGGYMLGGGLGFLSSQYGWAMNNVVEFEVVLADGSIVTASANSHPDLYKALKGGGNNYGIVTAYTVEAHPQGKVWAGEMIFTGDKTPKILKAVRDFAENYDDDKAAIIATAETTVAGIVDIWVLFVFYDGPTPPPGIFDRFTSIGPVTVTARTTEYRDYIKTTQVFVLRGQIYEMFTETMPVPSLSNGEEVMNSIFNHWMSTTDSIATVGGLIGAMAFQPIPKKMAAIAKAKGGDLLDLDDDVDLFMIDFNYSYLLDIDTPRVDDAVQRVYNGMKQRVEAFQAQGKLPEAYLPLFMNDAYFRQDYFGRLRTAGFARQVRDQYDPNGFFRDQTAGFKL</sequence>
<proteinExistence type="inferred from homology"/>
<keyword evidence="4" id="KW-0560">Oxidoreductase</keyword>
<keyword evidence="3" id="KW-0274">FAD</keyword>
<dbReference type="PROSITE" id="PS51387">
    <property type="entry name" value="FAD_PCMH"/>
    <property type="match status" value="1"/>
</dbReference>
<evidence type="ECO:0000256" key="3">
    <source>
        <dbReference type="ARBA" id="ARBA00022827"/>
    </source>
</evidence>
<dbReference type="InterPro" id="IPR016169">
    <property type="entry name" value="FAD-bd_PCMH_sub2"/>
</dbReference>
<dbReference type="PANTHER" id="PTHR42973:SF13">
    <property type="entry name" value="FAD-BINDING PCMH-TYPE DOMAIN-CONTAINING PROTEIN"/>
    <property type="match status" value="1"/>
</dbReference>
<reference evidence="7" key="1">
    <citation type="journal article" date="2020" name="Stud. Mycol.">
        <title>101 Dothideomycetes genomes: a test case for predicting lifestyles and emergence of pathogens.</title>
        <authorList>
            <person name="Haridas S."/>
            <person name="Albert R."/>
            <person name="Binder M."/>
            <person name="Bloem J."/>
            <person name="Labutti K."/>
            <person name="Salamov A."/>
            <person name="Andreopoulos B."/>
            <person name="Baker S."/>
            <person name="Barry K."/>
            <person name="Bills G."/>
            <person name="Bluhm B."/>
            <person name="Cannon C."/>
            <person name="Castanera R."/>
            <person name="Culley D."/>
            <person name="Daum C."/>
            <person name="Ezra D."/>
            <person name="Gonzalez J."/>
            <person name="Henrissat B."/>
            <person name="Kuo A."/>
            <person name="Liang C."/>
            <person name="Lipzen A."/>
            <person name="Lutzoni F."/>
            <person name="Magnuson J."/>
            <person name="Mondo S."/>
            <person name="Nolan M."/>
            <person name="Ohm R."/>
            <person name="Pangilinan J."/>
            <person name="Park H.-J."/>
            <person name="Ramirez L."/>
            <person name="Alfaro M."/>
            <person name="Sun H."/>
            <person name="Tritt A."/>
            <person name="Yoshinaga Y."/>
            <person name="Zwiers L.-H."/>
            <person name="Turgeon B."/>
            <person name="Goodwin S."/>
            <person name="Spatafora J."/>
            <person name="Crous P."/>
            <person name="Grigoriev I."/>
        </authorList>
    </citation>
    <scope>NUCLEOTIDE SEQUENCE</scope>
    <source>
        <strain evidence="7">CBS 101060</strain>
    </source>
</reference>
<gene>
    <name evidence="7" type="ORF">M501DRAFT_991454</name>
</gene>
<dbReference type="EMBL" id="MU006093">
    <property type="protein sequence ID" value="KAF2840459.1"/>
    <property type="molecule type" value="Genomic_DNA"/>
</dbReference>
<keyword evidence="8" id="KW-1185">Reference proteome</keyword>
<protein>
    <submittedName>
        <fullName evidence="7">FAD binding domain-containing protein</fullName>
    </submittedName>
</protein>
<dbReference type="PANTHER" id="PTHR42973">
    <property type="entry name" value="BINDING OXIDOREDUCTASE, PUTATIVE (AFU_ORTHOLOGUE AFUA_1G17690)-RELATED"/>
    <property type="match status" value="1"/>
</dbReference>
<dbReference type="InterPro" id="IPR036318">
    <property type="entry name" value="FAD-bd_PCMH-like_sf"/>
</dbReference>
<evidence type="ECO:0000256" key="2">
    <source>
        <dbReference type="ARBA" id="ARBA00022630"/>
    </source>
</evidence>
<dbReference type="InterPro" id="IPR016166">
    <property type="entry name" value="FAD-bd_PCMH"/>
</dbReference>
<evidence type="ECO:0000256" key="4">
    <source>
        <dbReference type="ARBA" id="ARBA00023002"/>
    </source>
</evidence>
<comment type="caution">
    <text evidence="7">The sequence shown here is derived from an EMBL/GenBank/DDBJ whole genome shotgun (WGS) entry which is preliminary data.</text>
</comment>
<dbReference type="GO" id="GO:0071949">
    <property type="term" value="F:FAD binding"/>
    <property type="evidence" value="ECO:0007669"/>
    <property type="project" value="InterPro"/>
</dbReference>
<keyword evidence="2" id="KW-0285">Flavoprotein</keyword>
<dbReference type="OrthoDB" id="2151789at2759"/>
<feature type="domain" description="FAD-binding PCMH-type" evidence="6">
    <location>
        <begin position="60"/>
        <end position="231"/>
    </location>
</feature>
<evidence type="ECO:0000259" key="6">
    <source>
        <dbReference type="PROSITE" id="PS51387"/>
    </source>
</evidence>
<dbReference type="InterPro" id="IPR050416">
    <property type="entry name" value="FAD-linked_Oxidoreductase"/>
</dbReference>
<accession>A0A9P4SDH9</accession>
<feature type="signal peptide" evidence="5">
    <location>
        <begin position="1"/>
        <end position="25"/>
    </location>
</feature>
<comment type="similarity">
    <text evidence="1">Belongs to the oxygen-dependent FAD-linked oxidoreductase family.</text>
</comment>